<dbReference type="RefSeq" id="WP_003926477.1">
    <property type="nucleotide sequence ID" value="NZ_BCTB01000018.1"/>
</dbReference>
<evidence type="ECO:0000256" key="4">
    <source>
        <dbReference type="ARBA" id="ARBA00022833"/>
    </source>
</evidence>
<reference evidence="6 7" key="1">
    <citation type="journal article" date="2016" name="Genome Announc.">
        <title>Draft Genome Sequences of Five Rapidly Growing Mycobacterium Species, M. thermoresistibile, M. fortuitum subsp. acetamidolyticum, M. canariasense, M. brisbanense, and M. novocastrense.</title>
        <authorList>
            <person name="Katahira K."/>
            <person name="Ogura Y."/>
            <person name="Gotoh Y."/>
            <person name="Hayashi T."/>
        </authorList>
    </citation>
    <scope>NUCLEOTIDE SEQUENCE [LARGE SCALE GENOMIC DNA]</scope>
    <source>
        <strain evidence="6 7">JCM6362</strain>
    </source>
</reference>
<dbReference type="SMART" id="SM00849">
    <property type="entry name" value="Lactamase_B"/>
    <property type="match status" value="1"/>
</dbReference>
<sequence length="304" mass="34087">MIKTIEIGAVTVTRVMEWEGLFAPGTELIPDSDDRFWESERALLAPDHWEPADRMVRACLQTFVLQSEGRTILVDTGAGNHKERPYLPVFGHLETDFLDRLAAAGFRPEDIDLVINTHVHVDHVGWNTYLHDREWVPTFPNARYVFSRRDFDFWNPLNGHERRGALVNQNMFEDSVLPVQQAGLADMWEGDTHRIDANLTLELAPGHTPGLSVLKLESEGERAVFVGDLLHSPVQILRPDWNSCFCEDPGRARASRRRVLSWAADNNALLVPAHLGGDHAAEVVRAGDDFAVKGWAAFRSAGAV</sequence>
<dbReference type="GO" id="GO:0046872">
    <property type="term" value="F:metal ion binding"/>
    <property type="evidence" value="ECO:0007669"/>
    <property type="project" value="UniProtKB-KW"/>
</dbReference>
<proteinExistence type="inferred from homology"/>
<dbReference type="Proteomes" id="UP000069654">
    <property type="component" value="Unassembled WGS sequence"/>
</dbReference>
<dbReference type="OMA" id="GRGNQNV"/>
<organism evidence="6 7">
    <name type="scientific">Mycolicibacterium thermoresistibile</name>
    <name type="common">Mycobacterium thermoresistibile</name>
    <dbReference type="NCBI Taxonomy" id="1797"/>
    <lineage>
        <taxon>Bacteria</taxon>
        <taxon>Bacillati</taxon>
        <taxon>Actinomycetota</taxon>
        <taxon>Actinomycetes</taxon>
        <taxon>Mycobacteriales</taxon>
        <taxon>Mycobacteriaceae</taxon>
        <taxon>Mycolicibacterium</taxon>
    </lineage>
</organism>
<accession>A0A117IMP2</accession>
<dbReference type="AlphaFoldDB" id="A0A117IMP2"/>
<evidence type="ECO:0000256" key="2">
    <source>
        <dbReference type="ARBA" id="ARBA00022723"/>
    </source>
</evidence>
<keyword evidence="4" id="KW-0862">Zinc</keyword>
<dbReference type="GO" id="GO:0016787">
    <property type="term" value="F:hydrolase activity"/>
    <property type="evidence" value="ECO:0007669"/>
    <property type="project" value="UniProtKB-KW"/>
</dbReference>
<protein>
    <submittedName>
        <fullName evidence="6">Beta-lactamase</fullName>
    </submittedName>
</protein>
<dbReference type="PANTHER" id="PTHR42978:SF6">
    <property type="entry name" value="QUORUM-QUENCHING LACTONASE YTNP-RELATED"/>
    <property type="match status" value="1"/>
</dbReference>
<evidence type="ECO:0000256" key="3">
    <source>
        <dbReference type="ARBA" id="ARBA00022801"/>
    </source>
</evidence>
<dbReference type="InterPro" id="IPR001279">
    <property type="entry name" value="Metallo-B-lactamas"/>
</dbReference>
<name>A0A117IMP2_MYCTH</name>
<dbReference type="SUPFAM" id="SSF56281">
    <property type="entry name" value="Metallo-hydrolase/oxidoreductase"/>
    <property type="match status" value="1"/>
</dbReference>
<evidence type="ECO:0000259" key="5">
    <source>
        <dbReference type="SMART" id="SM00849"/>
    </source>
</evidence>
<comment type="caution">
    <text evidence="6">The sequence shown here is derived from an EMBL/GenBank/DDBJ whole genome shotgun (WGS) entry which is preliminary data.</text>
</comment>
<evidence type="ECO:0000313" key="6">
    <source>
        <dbReference type="EMBL" id="GAT15579.1"/>
    </source>
</evidence>
<dbReference type="Pfam" id="PF00753">
    <property type="entry name" value="Lactamase_B"/>
    <property type="match status" value="1"/>
</dbReference>
<dbReference type="CDD" id="cd16277">
    <property type="entry name" value="metallo-hydrolase-like_MBL-fold"/>
    <property type="match status" value="1"/>
</dbReference>
<dbReference type="InterPro" id="IPR051013">
    <property type="entry name" value="MBL_superfamily_lactonases"/>
</dbReference>
<keyword evidence="2" id="KW-0479">Metal-binding</keyword>
<comment type="similarity">
    <text evidence="1">Belongs to the metallo-beta-lactamase superfamily.</text>
</comment>
<dbReference type="PANTHER" id="PTHR42978">
    <property type="entry name" value="QUORUM-QUENCHING LACTONASE YTNP-RELATED-RELATED"/>
    <property type="match status" value="1"/>
</dbReference>
<evidence type="ECO:0000256" key="1">
    <source>
        <dbReference type="ARBA" id="ARBA00007749"/>
    </source>
</evidence>
<dbReference type="EMBL" id="BCTB01000018">
    <property type="protein sequence ID" value="GAT15579.1"/>
    <property type="molecule type" value="Genomic_DNA"/>
</dbReference>
<keyword evidence="3" id="KW-0378">Hydrolase</keyword>
<reference evidence="7" key="2">
    <citation type="submission" date="2016-02" db="EMBL/GenBank/DDBJ databases">
        <title>Draft genome sequence of five rapidly growing Mycobacterium species.</title>
        <authorList>
            <person name="Katahira K."/>
            <person name="Gotou Y."/>
            <person name="Iida K."/>
            <person name="Ogura Y."/>
            <person name="Hayashi T."/>
        </authorList>
    </citation>
    <scope>NUCLEOTIDE SEQUENCE [LARGE SCALE GENOMIC DNA]</scope>
    <source>
        <strain evidence="7">JCM6362</strain>
    </source>
</reference>
<gene>
    <name evidence="6" type="ORF">RMCT_2549</name>
</gene>
<dbReference type="STRING" id="1797.RMCT_2549"/>
<dbReference type="Gene3D" id="3.60.15.10">
    <property type="entry name" value="Ribonuclease Z/Hydroxyacylglutathione hydrolase-like"/>
    <property type="match status" value="1"/>
</dbReference>
<feature type="domain" description="Metallo-beta-lactamase" evidence="5">
    <location>
        <begin position="59"/>
        <end position="274"/>
    </location>
</feature>
<dbReference type="InterPro" id="IPR036866">
    <property type="entry name" value="RibonucZ/Hydroxyglut_hydro"/>
</dbReference>
<evidence type="ECO:0000313" key="7">
    <source>
        <dbReference type="Proteomes" id="UP000069654"/>
    </source>
</evidence>